<accession>A0A6C0LMG2</accession>
<reference evidence="1" key="1">
    <citation type="journal article" date="2020" name="Nature">
        <title>Giant virus diversity and host interactions through global metagenomics.</title>
        <authorList>
            <person name="Schulz F."/>
            <person name="Roux S."/>
            <person name="Paez-Espino D."/>
            <person name="Jungbluth S."/>
            <person name="Walsh D.A."/>
            <person name="Denef V.J."/>
            <person name="McMahon K.D."/>
            <person name="Konstantinidis K.T."/>
            <person name="Eloe-Fadrosh E.A."/>
            <person name="Kyrpides N.C."/>
            <person name="Woyke T."/>
        </authorList>
    </citation>
    <scope>NUCLEOTIDE SEQUENCE</scope>
    <source>
        <strain evidence="1">GVMAG-M-3300027963-41</strain>
    </source>
</reference>
<evidence type="ECO:0008006" key="2">
    <source>
        <dbReference type="Google" id="ProtNLM"/>
    </source>
</evidence>
<sequence>MYVQIGTVVLKAAVPTTAEEKRKGMMEQRFDSGFNCMVFAFDDDQRSFWMKGCIIPLDMIFVKDGVVTSIAHMCPPCTVEPCPSYKGVGQQVIEVEGGVCRQLGVDVGDRVKYYEKS</sequence>
<dbReference type="Gene3D" id="2.60.120.1140">
    <property type="entry name" value="Protein of unknown function DUF192"/>
    <property type="match status" value="1"/>
</dbReference>
<dbReference type="Pfam" id="PF02643">
    <property type="entry name" value="DUF192"/>
    <property type="match status" value="1"/>
</dbReference>
<dbReference type="EMBL" id="MN740532">
    <property type="protein sequence ID" value="QHU31743.1"/>
    <property type="molecule type" value="Genomic_DNA"/>
</dbReference>
<name>A0A6C0LMG2_9ZZZZ</name>
<protein>
    <recommendedName>
        <fullName evidence="2">DUF192 domain-containing protein</fullName>
    </recommendedName>
</protein>
<organism evidence="1">
    <name type="scientific">viral metagenome</name>
    <dbReference type="NCBI Taxonomy" id="1070528"/>
    <lineage>
        <taxon>unclassified sequences</taxon>
        <taxon>metagenomes</taxon>
        <taxon>organismal metagenomes</taxon>
    </lineage>
</organism>
<dbReference type="AlphaFoldDB" id="A0A6C0LMG2"/>
<dbReference type="InterPro" id="IPR038695">
    <property type="entry name" value="Saro_0823-like_sf"/>
</dbReference>
<dbReference type="PANTHER" id="PTHR37953:SF1">
    <property type="entry name" value="UPF0127 PROTEIN MJ1496"/>
    <property type="match status" value="1"/>
</dbReference>
<dbReference type="InterPro" id="IPR003795">
    <property type="entry name" value="DUF192"/>
</dbReference>
<dbReference type="PANTHER" id="PTHR37953">
    <property type="entry name" value="UPF0127 PROTEIN MJ1496"/>
    <property type="match status" value="1"/>
</dbReference>
<evidence type="ECO:0000313" key="1">
    <source>
        <dbReference type="EMBL" id="QHU31743.1"/>
    </source>
</evidence>
<proteinExistence type="predicted"/>